<dbReference type="InterPro" id="IPR005325">
    <property type="entry name" value="DUF308_memb"/>
</dbReference>
<reference evidence="2 3" key="1">
    <citation type="submission" date="2022-04" db="EMBL/GenBank/DDBJ databases">
        <title>Leucobacter sp. isolated from rhizosphere of garlic.</title>
        <authorList>
            <person name="Won M."/>
            <person name="Lee C.-M."/>
            <person name="Woen H.-Y."/>
            <person name="Kwon S.-W."/>
        </authorList>
    </citation>
    <scope>NUCLEOTIDE SEQUENCE [LARGE SCALE GENOMIC DNA]</scope>
    <source>
        <strain evidence="2 3">H21R-40</strain>
    </source>
</reference>
<feature type="transmembrane region" description="Helical" evidence="1">
    <location>
        <begin position="165"/>
        <end position="187"/>
    </location>
</feature>
<proteinExistence type="predicted"/>
<feature type="transmembrane region" description="Helical" evidence="1">
    <location>
        <begin position="107"/>
        <end position="133"/>
    </location>
</feature>
<evidence type="ECO:0000256" key="1">
    <source>
        <dbReference type="SAM" id="Phobius"/>
    </source>
</evidence>
<protein>
    <submittedName>
        <fullName evidence="2">DUF308 domain-containing protein</fullName>
    </submittedName>
</protein>
<organism evidence="2 3">
    <name type="scientific">Leucobacter allii</name>
    <dbReference type="NCBI Taxonomy" id="2932247"/>
    <lineage>
        <taxon>Bacteria</taxon>
        <taxon>Bacillati</taxon>
        <taxon>Actinomycetota</taxon>
        <taxon>Actinomycetes</taxon>
        <taxon>Micrococcales</taxon>
        <taxon>Microbacteriaceae</taxon>
        <taxon>Leucobacter</taxon>
    </lineage>
</organism>
<gene>
    <name evidence="2" type="ORF">MUN78_16175</name>
</gene>
<keyword evidence="1" id="KW-1133">Transmembrane helix</keyword>
<feature type="transmembrane region" description="Helical" evidence="1">
    <location>
        <begin position="46"/>
        <end position="68"/>
    </location>
</feature>
<dbReference type="InterPro" id="IPR052712">
    <property type="entry name" value="Acid_resist_chaperone_HdeD"/>
</dbReference>
<sequence length="193" mass="19609">MTDTDTASSTAPGRAGDGLRIALGVGGLIAVVLGLLIMFFPVKSGAVAMQLVAAVMSAYALVVGAVYIGTSIFSKTLGGWARTGHILLGVLYLVGGVVMLVNLGATAAVLTLFLSFTVGALWIFEAVVAFSLVKTSRNKAWTVISGIISLLAGLALLLSPLLGAVTLWLLLGVSMVVLGAVQVVRALRTPAAA</sequence>
<name>A0ABY4FLL2_9MICO</name>
<keyword evidence="3" id="KW-1185">Reference proteome</keyword>
<dbReference type="Proteomes" id="UP000831786">
    <property type="component" value="Chromosome"/>
</dbReference>
<dbReference type="RefSeq" id="WP_244727780.1">
    <property type="nucleotide sequence ID" value="NZ_CP095045.1"/>
</dbReference>
<keyword evidence="1" id="KW-0812">Transmembrane</keyword>
<dbReference type="EMBL" id="CP095045">
    <property type="protein sequence ID" value="UOQ57168.1"/>
    <property type="molecule type" value="Genomic_DNA"/>
</dbReference>
<evidence type="ECO:0000313" key="2">
    <source>
        <dbReference type="EMBL" id="UOQ57168.1"/>
    </source>
</evidence>
<dbReference type="PANTHER" id="PTHR34989">
    <property type="entry name" value="PROTEIN HDED"/>
    <property type="match status" value="1"/>
</dbReference>
<feature type="transmembrane region" description="Helical" evidence="1">
    <location>
        <begin position="80"/>
        <end position="101"/>
    </location>
</feature>
<feature type="transmembrane region" description="Helical" evidence="1">
    <location>
        <begin position="21"/>
        <end position="40"/>
    </location>
</feature>
<feature type="transmembrane region" description="Helical" evidence="1">
    <location>
        <begin position="140"/>
        <end position="159"/>
    </location>
</feature>
<dbReference type="PANTHER" id="PTHR34989:SF1">
    <property type="entry name" value="PROTEIN HDED"/>
    <property type="match status" value="1"/>
</dbReference>
<evidence type="ECO:0000313" key="3">
    <source>
        <dbReference type="Proteomes" id="UP000831786"/>
    </source>
</evidence>
<dbReference type="Pfam" id="PF03729">
    <property type="entry name" value="DUF308"/>
    <property type="match status" value="2"/>
</dbReference>
<accession>A0ABY4FLL2</accession>
<keyword evidence="1" id="KW-0472">Membrane</keyword>